<gene>
    <name evidence="2" type="ORF">M513_02115</name>
</gene>
<dbReference type="EMBL" id="KL363191">
    <property type="protein sequence ID" value="KFD56858.1"/>
    <property type="molecule type" value="Genomic_DNA"/>
</dbReference>
<name>A0A085MI12_9BILA</name>
<protein>
    <submittedName>
        <fullName evidence="2">Uncharacterized protein</fullName>
    </submittedName>
</protein>
<dbReference type="Proteomes" id="UP000030764">
    <property type="component" value="Unassembled WGS sequence"/>
</dbReference>
<feature type="region of interest" description="Disordered" evidence="1">
    <location>
        <begin position="1"/>
        <end position="43"/>
    </location>
</feature>
<feature type="compositionally biased region" description="Basic and acidic residues" evidence="1">
    <location>
        <begin position="1"/>
        <end position="12"/>
    </location>
</feature>
<dbReference type="AlphaFoldDB" id="A0A085MI12"/>
<sequence length="82" mass="9088">MVSTIEPRRQADHFNLSQQLAGAANVDTGDADRRPSKHDNNAKLARRKLANETHVDTAPSIIEESTWLSEHQEHARCLAVGC</sequence>
<proteinExistence type="predicted"/>
<feature type="compositionally biased region" description="Basic and acidic residues" evidence="1">
    <location>
        <begin position="30"/>
        <end position="41"/>
    </location>
</feature>
<evidence type="ECO:0000256" key="1">
    <source>
        <dbReference type="SAM" id="MobiDB-lite"/>
    </source>
</evidence>
<evidence type="ECO:0000313" key="2">
    <source>
        <dbReference type="EMBL" id="KFD56858.1"/>
    </source>
</evidence>
<keyword evidence="3" id="KW-1185">Reference proteome</keyword>
<organism evidence="2 3">
    <name type="scientific">Trichuris suis</name>
    <name type="common">pig whipworm</name>
    <dbReference type="NCBI Taxonomy" id="68888"/>
    <lineage>
        <taxon>Eukaryota</taxon>
        <taxon>Metazoa</taxon>
        <taxon>Ecdysozoa</taxon>
        <taxon>Nematoda</taxon>
        <taxon>Enoplea</taxon>
        <taxon>Dorylaimia</taxon>
        <taxon>Trichinellida</taxon>
        <taxon>Trichuridae</taxon>
        <taxon>Trichuris</taxon>
    </lineage>
</organism>
<reference evidence="2 3" key="1">
    <citation type="journal article" date="2014" name="Nat. Genet.">
        <title>Genome and transcriptome of the porcine whipworm Trichuris suis.</title>
        <authorList>
            <person name="Jex A.R."/>
            <person name="Nejsum P."/>
            <person name="Schwarz E.M."/>
            <person name="Hu L."/>
            <person name="Young N.D."/>
            <person name="Hall R.S."/>
            <person name="Korhonen P.K."/>
            <person name="Liao S."/>
            <person name="Thamsborg S."/>
            <person name="Xia J."/>
            <person name="Xu P."/>
            <person name="Wang S."/>
            <person name="Scheerlinck J.P."/>
            <person name="Hofmann A."/>
            <person name="Sternberg P.W."/>
            <person name="Wang J."/>
            <person name="Gasser R.B."/>
        </authorList>
    </citation>
    <scope>NUCLEOTIDE SEQUENCE [LARGE SCALE GENOMIC DNA]</scope>
    <source>
        <strain evidence="2">DCEP-RM93M</strain>
    </source>
</reference>
<evidence type="ECO:0000313" key="3">
    <source>
        <dbReference type="Proteomes" id="UP000030764"/>
    </source>
</evidence>
<accession>A0A085MI12</accession>